<dbReference type="InterPro" id="IPR011006">
    <property type="entry name" value="CheY-like_superfamily"/>
</dbReference>
<evidence type="ECO:0000313" key="4">
    <source>
        <dbReference type="EMBL" id="CCO23539.1"/>
    </source>
</evidence>
<dbReference type="PATRIC" id="fig|1121451.3.peg.1508"/>
<sequence length="131" mass="14520">MKFLIAEGDLCQREVIEKTVENFGECCVAETGAQVVDAFVDSLKSNDVFDAVFMSANMPGMDGQCILRKIREIEKDEGLGFSQETPVIITEVLSEEQALEAYLRGNFTSYIIKPLTTDKIIAEMTMLGLIV</sequence>
<dbReference type="RefSeq" id="WP_015336143.1">
    <property type="nucleotide sequence ID" value="NC_020055.1"/>
</dbReference>
<dbReference type="EMBL" id="FO203522">
    <property type="protein sequence ID" value="CCO23539.1"/>
    <property type="molecule type" value="Genomic_DNA"/>
</dbReference>
<keyword evidence="5" id="KW-1185">Reference proteome</keyword>
<feature type="domain" description="Response regulatory" evidence="3">
    <location>
        <begin position="2"/>
        <end position="128"/>
    </location>
</feature>
<dbReference type="InterPro" id="IPR001789">
    <property type="entry name" value="Sig_transdc_resp-reg_receiver"/>
</dbReference>
<dbReference type="eggNOG" id="COG0745">
    <property type="taxonomic scope" value="Bacteria"/>
</dbReference>
<organism evidence="4 5">
    <name type="scientific">Maridesulfovibrio hydrothermalis AM13 = DSM 14728</name>
    <dbReference type="NCBI Taxonomy" id="1121451"/>
    <lineage>
        <taxon>Bacteria</taxon>
        <taxon>Pseudomonadati</taxon>
        <taxon>Thermodesulfobacteriota</taxon>
        <taxon>Desulfovibrionia</taxon>
        <taxon>Desulfovibrionales</taxon>
        <taxon>Desulfovibrionaceae</taxon>
        <taxon>Maridesulfovibrio</taxon>
    </lineage>
</organism>
<evidence type="ECO:0000259" key="3">
    <source>
        <dbReference type="PROSITE" id="PS50110"/>
    </source>
</evidence>
<dbReference type="PROSITE" id="PS50110">
    <property type="entry name" value="RESPONSE_REGULATORY"/>
    <property type="match status" value="1"/>
</dbReference>
<evidence type="ECO:0000256" key="1">
    <source>
        <dbReference type="ARBA" id="ARBA00022553"/>
    </source>
</evidence>
<dbReference type="SMART" id="SM00448">
    <property type="entry name" value="REC"/>
    <property type="match status" value="1"/>
</dbReference>
<keyword evidence="1" id="KW-0597">Phosphoprotein</keyword>
<dbReference type="SUPFAM" id="SSF52172">
    <property type="entry name" value="CheY-like"/>
    <property type="match status" value="1"/>
</dbReference>
<dbReference type="AlphaFoldDB" id="L0R9W2"/>
<dbReference type="Pfam" id="PF00072">
    <property type="entry name" value="Response_reg"/>
    <property type="match status" value="1"/>
</dbReference>
<comment type="caution">
    <text evidence="2">Lacks conserved residue(s) required for the propagation of feature annotation.</text>
</comment>
<evidence type="ECO:0000256" key="2">
    <source>
        <dbReference type="PROSITE-ProRule" id="PRU00169"/>
    </source>
</evidence>
<name>L0R9W2_9BACT</name>
<proteinExistence type="predicted"/>
<dbReference type="PANTHER" id="PTHR43719">
    <property type="entry name" value="TWO-COMPONENT HISTIDINE KINASE"/>
    <property type="match status" value="1"/>
</dbReference>
<gene>
    <name evidence="4" type="ORF">DESAM_21258</name>
</gene>
<protein>
    <submittedName>
        <fullName evidence="4">Putative Response regulator receiver protein</fullName>
    </submittedName>
</protein>
<dbReference type="STRING" id="1121451.DESAM_21258"/>
<dbReference type="HOGENOM" id="CLU_000445_69_12_7"/>
<dbReference type="InterPro" id="IPR050956">
    <property type="entry name" value="2C_system_His_kinase"/>
</dbReference>
<reference evidence="4 5" key="1">
    <citation type="submission" date="2012-10" db="EMBL/GenBank/DDBJ databases">
        <authorList>
            <person name="Genoscope - CEA"/>
        </authorList>
    </citation>
    <scope>NUCLEOTIDE SEQUENCE [LARGE SCALE GENOMIC DNA]</scope>
    <source>
        <strain evidence="5">AM13 / DSM 14728</strain>
    </source>
</reference>
<dbReference type="PANTHER" id="PTHR43719:SF28">
    <property type="entry name" value="PEROXIDE STRESS-ACTIVATED HISTIDINE KINASE MAK1-RELATED"/>
    <property type="match status" value="1"/>
</dbReference>
<dbReference type="KEGG" id="dhy:DESAM_21258"/>
<dbReference type="Gene3D" id="3.40.50.2300">
    <property type="match status" value="1"/>
</dbReference>
<evidence type="ECO:0000313" key="5">
    <source>
        <dbReference type="Proteomes" id="UP000010808"/>
    </source>
</evidence>
<dbReference type="Proteomes" id="UP000010808">
    <property type="component" value="Chromosome"/>
</dbReference>
<dbReference type="GO" id="GO:0000160">
    <property type="term" value="P:phosphorelay signal transduction system"/>
    <property type="evidence" value="ECO:0007669"/>
    <property type="project" value="InterPro"/>
</dbReference>
<accession>L0R9W2</accession>